<dbReference type="OrthoDB" id="6766226at2759"/>
<evidence type="ECO:0000259" key="1">
    <source>
        <dbReference type="PROSITE" id="PS50994"/>
    </source>
</evidence>
<dbReference type="AlphaFoldDB" id="A0A8K0CFA1"/>
<dbReference type="Gene3D" id="3.30.420.10">
    <property type="entry name" value="Ribonuclease H-like superfamily/Ribonuclease H"/>
    <property type="match status" value="1"/>
</dbReference>
<keyword evidence="3" id="KW-1185">Reference proteome</keyword>
<dbReference type="InterPro" id="IPR036397">
    <property type="entry name" value="RNaseH_sf"/>
</dbReference>
<dbReference type="InterPro" id="IPR005312">
    <property type="entry name" value="DUF1759"/>
</dbReference>
<comment type="caution">
    <text evidence="2">The sequence shown here is derived from an EMBL/GenBank/DDBJ whole genome shotgun (WGS) entry which is preliminary data.</text>
</comment>
<dbReference type="InterPro" id="IPR012337">
    <property type="entry name" value="RNaseH-like_sf"/>
</dbReference>
<dbReference type="SUPFAM" id="SSF53098">
    <property type="entry name" value="Ribonuclease H-like"/>
    <property type="match status" value="1"/>
</dbReference>
<proteinExistence type="predicted"/>
<dbReference type="PANTHER" id="PTHR37984:SF5">
    <property type="entry name" value="PROTEIN NYNRIN-LIKE"/>
    <property type="match status" value="1"/>
</dbReference>
<dbReference type="GO" id="GO:0003676">
    <property type="term" value="F:nucleic acid binding"/>
    <property type="evidence" value="ECO:0007669"/>
    <property type="project" value="InterPro"/>
</dbReference>
<dbReference type="GO" id="GO:0015074">
    <property type="term" value="P:DNA integration"/>
    <property type="evidence" value="ECO:0007669"/>
    <property type="project" value="InterPro"/>
</dbReference>
<sequence>MSKDITSFIKSCNVCEKYMTSKCKEPLLPHSVPLLRFNKVGVDILEFGGYPYLVAINHFSHWIETQKLTNKTSKNVTDAMQNIFTRFGYPETVIADNLPFVSHECKTYYREKDISIFTCSLHHHRSNGMAEKAVSIAKQILCKSMKDGTDYRESIMERLRTLLAVISTKLEPKVQSHIYYFLRTQQITYENNYDKSSKKSFTNFKKGDKVVIKTDNEKTWQKATIIKKVNEPRSYWIQRHSDLKMLQCSYFKHTSKPNQLVVQNDVSVDAEDNNRGNVLTKPPIENQQINMKSRSGRIYSIIREKLLQEKDLTFGNATKKALVFEASKLGNRVLSSSTEGKVKEDNFKEAWKILKSNFKNTRLIVQDHIYTILTAPKLIKSSHRELRKLLDAASSNISALKILEYPVVMGLFISFTGGATYDNPANTLGSSNAPKLSLQQQVDNFWALENPVMRSNDVASGGPGGRDAPGGSRPGAAEPPYVCYRVAGLGVKPKDVKRCPKNVFDDLQVILIQLESVVMENLYSKFAEIFRSGVSAKEKRKTRRLTKEQFYRQMPNGEKILRSRIVHSPSKSLLYCFCCRLFAPLKTGSAFGSERNLTSGGNSIQKSVNMKTALATWKTLQDGQL</sequence>
<feature type="domain" description="Integrase catalytic" evidence="1">
    <location>
        <begin position="25"/>
        <end position="187"/>
    </location>
</feature>
<gene>
    <name evidence="2" type="ORF">ILUMI_23448</name>
</gene>
<organism evidence="2 3">
    <name type="scientific">Ignelater luminosus</name>
    <name type="common">Cucubano</name>
    <name type="synonym">Pyrophorus luminosus</name>
    <dbReference type="NCBI Taxonomy" id="2038154"/>
    <lineage>
        <taxon>Eukaryota</taxon>
        <taxon>Metazoa</taxon>
        <taxon>Ecdysozoa</taxon>
        <taxon>Arthropoda</taxon>
        <taxon>Hexapoda</taxon>
        <taxon>Insecta</taxon>
        <taxon>Pterygota</taxon>
        <taxon>Neoptera</taxon>
        <taxon>Endopterygota</taxon>
        <taxon>Coleoptera</taxon>
        <taxon>Polyphaga</taxon>
        <taxon>Elateriformia</taxon>
        <taxon>Elateroidea</taxon>
        <taxon>Elateridae</taxon>
        <taxon>Agrypninae</taxon>
        <taxon>Pyrophorini</taxon>
        <taxon>Ignelater</taxon>
    </lineage>
</organism>
<evidence type="ECO:0000313" key="3">
    <source>
        <dbReference type="Proteomes" id="UP000801492"/>
    </source>
</evidence>
<protein>
    <recommendedName>
        <fullName evidence="1">Integrase catalytic domain-containing protein</fullName>
    </recommendedName>
</protein>
<accession>A0A8K0CFA1</accession>
<dbReference type="InterPro" id="IPR050951">
    <property type="entry name" value="Retrovirus_Pol_polyprotein"/>
</dbReference>
<dbReference type="EMBL" id="VTPC01090590">
    <property type="protein sequence ID" value="KAF2882715.1"/>
    <property type="molecule type" value="Genomic_DNA"/>
</dbReference>
<dbReference type="InterPro" id="IPR001584">
    <property type="entry name" value="Integrase_cat-core"/>
</dbReference>
<name>A0A8K0CFA1_IGNLU</name>
<dbReference type="PROSITE" id="PS50994">
    <property type="entry name" value="INTEGRASE"/>
    <property type="match status" value="1"/>
</dbReference>
<evidence type="ECO:0000313" key="2">
    <source>
        <dbReference type="EMBL" id="KAF2882715.1"/>
    </source>
</evidence>
<dbReference type="PANTHER" id="PTHR37984">
    <property type="entry name" value="PROTEIN CBG26694"/>
    <property type="match status" value="1"/>
</dbReference>
<dbReference type="Pfam" id="PF03564">
    <property type="entry name" value="DUF1759"/>
    <property type="match status" value="1"/>
</dbReference>
<dbReference type="Proteomes" id="UP000801492">
    <property type="component" value="Unassembled WGS sequence"/>
</dbReference>
<reference evidence="2" key="1">
    <citation type="submission" date="2019-08" db="EMBL/GenBank/DDBJ databases">
        <title>The genome of the North American firefly Photinus pyralis.</title>
        <authorList>
            <consortium name="Photinus pyralis genome working group"/>
            <person name="Fallon T.R."/>
            <person name="Sander Lower S.E."/>
            <person name="Weng J.-K."/>
        </authorList>
    </citation>
    <scope>NUCLEOTIDE SEQUENCE</scope>
    <source>
        <strain evidence="2">TRF0915ILg1</strain>
        <tissue evidence="2">Whole body</tissue>
    </source>
</reference>